<accession>A0AAV7PSL2</accession>
<evidence type="ECO:0000313" key="4">
    <source>
        <dbReference type="Proteomes" id="UP001066276"/>
    </source>
</evidence>
<evidence type="ECO:0000313" key="3">
    <source>
        <dbReference type="EMBL" id="KAJ1130247.1"/>
    </source>
</evidence>
<evidence type="ECO:0000256" key="1">
    <source>
        <dbReference type="SAM" id="MobiDB-lite"/>
    </source>
</evidence>
<proteinExistence type="predicted"/>
<evidence type="ECO:0008006" key="5">
    <source>
        <dbReference type="Google" id="ProtNLM"/>
    </source>
</evidence>
<feature type="chain" id="PRO_5043641985" description="Secreted protein" evidence="2">
    <location>
        <begin position="26"/>
        <end position="150"/>
    </location>
</feature>
<protein>
    <recommendedName>
        <fullName evidence="5">Secreted protein</fullName>
    </recommendedName>
</protein>
<sequence length="150" mass="16596">MVCRHIGNKNIITVLLEFMLTVGTSLVCQQELHEAPLIFGSWGHRLEPPLVRPPPPRPLAADFLTCGQPRLRHVSQCLRVRLLLSALSALVPPSVSSASVARQEGPGAAERVEPRRLRHVLTPTRTGREEGPRGAVQVHQNHLQDVVLQR</sequence>
<evidence type="ECO:0000256" key="2">
    <source>
        <dbReference type="SAM" id="SignalP"/>
    </source>
</evidence>
<organism evidence="3 4">
    <name type="scientific">Pleurodeles waltl</name>
    <name type="common">Iberian ribbed newt</name>
    <dbReference type="NCBI Taxonomy" id="8319"/>
    <lineage>
        <taxon>Eukaryota</taxon>
        <taxon>Metazoa</taxon>
        <taxon>Chordata</taxon>
        <taxon>Craniata</taxon>
        <taxon>Vertebrata</taxon>
        <taxon>Euteleostomi</taxon>
        <taxon>Amphibia</taxon>
        <taxon>Batrachia</taxon>
        <taxon>Caudata</taxon>
        <taxon>Salamandroidea</taxon>
        <taxon>Salamandridae</taxon>
        <taxon>Pleurodelinae</taxon>
        <taxon>Pleurodeles</taxon>
    </lineage>
</organism>
<feature type="region of interest" description="Disordered" evidence="1">
    <location>
        <begin position="95"/>
        <end position="138"/>
    </location>
</feature>
<feature type="signal peptide" evidence="2">
    <location>
        <begin position="1"/>
        <end position="25"/>
    </location>
</feature>
<name>A0AAV7PSL2_PLEWA</name>
<dbReference type="Proteomes" id="UP001066276">
    <property type="component" value="Chromosome 7"/>
</dbReference>
<keyword evidence="4" id="KW-1185">Reference proteome</keyword>
<keyword evidence="2" id="KW-0732">Signal</keyword>
<comment type="caution">
    <text evidence="3">The sequence shown here is derived from an EMBL/GenBank/DDBJ whole genome shotgun (WGS) entry which is preliminary data.</text>
</comment>
<dbReference type="EMBL" id="JANPWB010000011">
    <property type="protein sequence ID" value="KAJ1130247.1"/>
    <property type="molecule type" value="Genomic_DNA"/>
</dbReference>
<gene>
    <name evidence="3" type="ORF">NDU88_008602</name>
</gene>
<reference evidence="3" key="1">
    <citation type="journal article" date="2022" name="bioRxiv">
        <title>Sequencing and chromosome-scale assembly of the giantPleurodeles waltlgenome.</title>
        <authorList>
            <person name="Brown T."/>
            <person name="Elewa A."/>
            <person name="Iarovenko S."/>
            <person name="Subramanian E."/>
            <person name="Araus A.J."/>
            <person name="Petzold A."/>
            <person name="Susuki M."/>
            <person name="Suzuki K.-i.T."/>
            <person name="Hayashi T."/>
            <person name="Toyoda A."/>
            <person name="Oliveira C."/>
            <person name="Osipova E."/>
            <person name="Leigh N.D."/>
            <person name="Simon A."/>
            <person name="Yun M.H."/>
        </authorList>
    </citation>
    <scope>NUCLEOTIDE SEQUENCE</scope>
    <source>
        <strain evidence="3">20211129_DDA</strain>
        <tissue evidence="3">Liver</tissue>
    </source>
</reference>
<dbReference type="AlphaFoldDB" id="A0AAV7PSL2"/>